<protein>
    <recommendedName>
        <fullName evidence="2">UBC core domain-containing protein</fullName>
    </recommendedName>
</protein>
<gene>
    <name evidence="3" type="ORF">Sste5346_001068</name>
</gene>
<dbReference type="InterPro" id="IPR000608">
    <property type="entry name" value="UBC"/>
</dbReference>
<reference evidence="3 4" key="1">
    <citation type="journal article" date="2024" name="IMA Fungus">
        <title>IMA Genome - F19 : A genome assembly and annotation guide to empower mycologists, including annotated draft genome sequences of Ceratocystis pirilliformis, Diaporthe australafricana, Fusarium ophioides, Paecilomyces lecythidis, and Sporothrix stenoceras.</title>
        <authorList>
            <person name="Aylward J."/>
            <person name="Wilson A.M."/>
            <person name="Visagie C.M."/>
            <person name="Spraker J."/>
            <person name="Barnes I."/>
            <person name="Buitendag C."/>
            <person name="Ceriani C."/>
            <person name="Del Mar Angel L."/>
            <person name="du Plessis D."/>
            <person name="Fuchs T."/>
            <person name="Gasser K."/>
            <person name="Kramer D."/>
            <person name="Li W."/>
            <person name="Munsamy K."/>
            <person name="Piso A."/>
            <person name="Price J.L."/>
            <person name="Sonnekus B."/>
            <person name="Thomas C."/>
            <person name="van der Nest A."/>
            <person name="van Dijk A."/>
            <person name="van Heerden A."/>
            <person name="van Vuuren N."/>
            <person name="Yilmaz N."/>
            <person name="Duong T.A."/>
            <person name="van der Merwe N.A."/>
            <person name="Wingfield M.J."/>
            <person name="Wingfield B.D."/>
        </authorList>
    </citation>
    <scope>NUCLEOTIDE SEQUENCE [LARGE SCALE GENOMIC DNA]</scope>
    <source>
        <strain evidence="3 4">CMW 5346</strain>
    </source>
</reference>
<accession>A0ABR3ZPN7</accession>
<feature type="domain" description="UBC core" evidence="2">
    <location>
        <begin position="12"/>
        <end position="178"/>
    </location>
</feature>
<dbReference type="Pfam" id="PF00179">
    <property type="entry name" value="UQ_con"/>
    <property type="match status" value="1"/>
</dbReference>
<evidence type="ECO:0000313" key="4">
    <source>
        <dbReference type="Proteomes" id="UP001583186"/>
    </source>
</evidence>
<proteinExistence type="predicted"/>
<organism evidence="3 4">
    <name type="scientific">Sporothrix stenoceras</name>
    <dbReference type="NCBI Taxonomy" id="5173"/>
    <lineage>
        <taxon>Eukaryota</taxon>
        <taxon>Fungi</taxon>
        <taxon>Dikarya</taxon>
        <taxon>Ascomycota</taxon>
        <taxon>Pezizomycotina</taxon>
        <taxon>Sordariomycetes</taxon>
        <taxon>Sordariomycetidae</taxon>
        <taxon>Ophiostomatales</taxon>
        <taxon>Ophiostomataceae</taxon>
        <taxon>Sporothrix</taxon>
    </lineage>
</organism>
<keyword evidence="4" id="KW-1185">Reference proteome</keyword>
<comment type="caution">
    <text evidence="3">The sequence shown here is derived from an EMBL/GenBank/DDBJ whole genome shotgun (WGS) entry which is preliminary data.</text>
</comment>
<dbReference type="InterPro" id="IPR016135">
    <property type="entry name" value="UBQ-conjugating_enzyme/RWD"/>
</dbReference>
<dbReference type="PROSITE" id="PS50127">
    <property type="entry name" value="UBC_2"/>
    <property type="match status" value="1"/>
</dbReference>
<feature type="region of interest" description="Disordered" evidence="1">
    <location>
        <begin position="275"/>
        <end position="305"/>
    </location>
</feature>
<name>A0ABR3ZPN7_9PEZI</name>
<feature type="compositionally biased region" description="Pro residues" evidence="1">
    <location>
        <begin position="293"/>
        <end position="303"/>
    </location>
</feature>
<dbReference type="SUPFAM" id="SSF54495">
    <property type="entry name" value="UBC-like"/>
    <property type="match status" value="1"/>
</dbReference>
<evidence type="ECO:0000259" key="2">
    <source>
        <dbReference type="PROSITE" id="PS50127"/>
    </source>
</evidence>
<sequence length="368" mass="39833">MATTRFVSLPSLRRQNLLAEFSGLKQACPDGVFMTLTPGDPSLWSGVIFVRDGPYAPAVLRFQISFPDSYPSLPPLVTFATDIFHPLITPLTTQTYTTDIQDNGTVSATDEERLPPGGFSLRHGFPAWFGRGNRNKRLSAQLSGQNQLQPQTPSQQQQRTASPSSSSPLRPQTPPRSAAPSGSNQSTPNSSAASPFGGAKQRSGQSQRSAVTSTPTPSYIQTQPPASTVSTYDVLKYIRSTFDDADVLDAVPLEAAGNPGAWNAWRTHRQQEATKMTSKDGAATVDTVIPTSPTSPRPPLPPRKPGEWNWEHVWEERVKKGINTSLSDPILFGSAGAADDVIRFLCMEESEIEAVKDNLKRTLGAQAS</sequence>
<dbReference type="Gene3D" id="3.10.110.10">
    <property type="entry name" value="Ubiquitin Conjugating Enzyme"/>
    <property type="match status" value="1"/>
</dbReference>
<dbReference type="EMBL" id="JAWCUI010000004">
    <property type="protein sequence ID" value="KAL1902626.1"/>
    <property type="molecule type" value="Genomic_DNA"/>
</dbReference>
<dbReference type="CDD" id="cd23814">
    <property type="entry name" value="UEV_AKTIP"/>
    <property type="match status" value="1"/>
</dbReference>
<dbReference type="Proteomes" id="UP001583186">
    <property type="component" value="Unassembled WGS sequence"/>
</dbReference>
<feature type="compositionally biased region" description="Low complexity" evidence="1">
    <location>
        <begin position="147"/>
        <end position="170"/>
    </location>
</feature>
<feature type="region of interest" description="Disordered" evidence="1">
    <location>
        <begin position="140"/>
        <end position="226"/>
    </location>
</feature>
<evidence type="ECO:0000313" key="3">
    <source>
        <dbReference type="EMBL" id="KAL1902626.1"/>
    </source>
</evidence>
<feature type="compositionally biased region" description="Polar residues" evidence="1">
    <location>
        <begin position="180"/>
        <end position="193"/>
    </location>
</feature>
<evidence type="ECO:0000256" key="1">
    <source>
        <dbReference type="SAM" id="MobiDB-lite"/>
    </source>
</evidence>
<feature type="compositionally biased region" description="Polar residues" evidence="1">
    <location>
        <begin position="202"/>
        <end position="226"/>
    </location>
</feature>